<feature type="transmembrane region" description="Helical" evidence="1">
    <location>
        <begin position="6"/>
        <end position="23"/>
    </location>
</feature>
<protein>
    <submittedName>
        <fullName evidence="2">Uncharacterized protein</fullName>
    </submittedName>
</protein>
<proteinExistence type="predicted"/>
<name>A0A1G2QWY0_9BACT</name>
<evidence type="ECO:0000256" key="1">
    <source>
        <dbReference type="SAM" id="Phobius"/>
    </source>
</evidence>
<dbReference type="EMBL" id="MHTS01000001">
    <property type="protein sequence ID" value="OHA65080.1"/>
    <property type="molecule type" value="Genomic_DNA"/>
</dbReference>
<gene>
    <name evidence="2" type="ORF">A2843_00910</name>
</gene>
<dbReference type="Proteomes" id="UP000178170">
    <property type="component" value="Unassembled WGS sequence"/>
</dbReference>
<comment type="caution">
    <text evidence="2">The sequence shown here is derived from an EMBL/GenBank/DDBJ whole genome shotgun (WGS) entry which is preliminary data.</text>
</comment>
<evidence type="ECO:0000313" key="2">
    <source>
        <dbReference type="EMBL" id="OHA65080.1"/>
    </source>
</evidence>
<reference evidence="2 3" key="1">
    <citation type="journal article" date="2016" name="Nat. Commun.">
        <title>Thousands of microbial genomes shed light on interconnected biogeochemical processes in an aquifer system.</title>
        <authorList>
            <person name="Anantharaman K."/>
            <person name="Brown C.T."/>
            <person name="Hug L.A."/>
            <person name="Sharon I."/>
            <person name="Castelle C.J."/>
            <person name="Probst A.J."/>
            <person name="Thomas B.C."/>
            <person name="Singh A."/>
            <person name="Wilkins M.J."/>
            <person name="Karaoz U."/>
            <person name="Brodie E.L."/>
            <person name="Williams K.H."/>
            <person name="Hubbard S.S."/>
            <person name="Banfield J.F."/>
        </authorList>
    </citation>
    <scope>NUCLEOTIDE SEQUENCE [LARGE SCALE GENOMIC DNA]</scope>
</reference>
<dbReference type="AlphaFoldDB" id="A0A1G2QWY0"/>
<organism evidence="2 3">
    <name type="scientific">Candidatus Wildermuthbacteria bacterium RIFCSPHIGHO2_01_FULL_48_27b</name>
    <dbReference type="NCBI Taxonomy" id="1802447"/>
    <lineage>
        <taxon>Bacteria</taxon>
        <taxon>Candidatus Wildermuthiibacteriota</taxon>
    </lineage>
</organism>
<accession>A0A1G2QWY0</accession>
<keyword evidence="1" id="KW-0472">Membrane</keyword>
<keyword evidence="1" id="KW-0812">Transmembrane</keyword>
<keyword evidence="1" id="KW-1133">Transmembrane helix</keyword>
<sequence>MGQSLIFLLIALGSLGGIVFILYRKIPALLVLNQEEMRMRDFVRQGIKKIPVLQKIKPEEILRGTFMKVRTIASQTKIQKTEWLEKLREKTDQRKEGFSESYWDQLRKKTRRKK</sequence>
<evidence type="ECO:0000313" key="3">
    <source>
        <dbReference type="Proteomes" id="UP000178170"/>
    </source>
</evidence>